<sequence>MSRQTTSVESLFLRASTPALSPFIHNGFFPRSSSIQLSNINQSKFQRSLFMHIPTVPSRVIRIETKYIVLQTIGIRQ</sequence>
<reference evidence="1" key="2">
    <citation type="journal article" date="2015" name="Fish Shellfish Immunol.">
        <title>Early steps in the European eel (Anguilla anguilla)-Vibrio vulnificus interaction in the gills: Role of the RtxA13 toxin.</title>
        <authorList>
            <person name="Callol A."/>
            <person name="Pajuelo D."/>
            <person name="Ebbesson L."/>
            <person name="Teles M."/>
            <person name="MacKenzie S."/>
            <person name="Amaro C."/>
        </authorList>
    </citation>
    <scope>NUCLEOTIDE SEQUENCE</scope>
</reference>
<protein>
    <submittedName>
        <fullName evidence="1">Uncharacterized protein</fullName>
    </submittedName>
</protein>
<organism evidence="1">
    <name type="scientific">Anguilla anguilla</name>
    <name type="common">European freshwater eel</name>
    <name type="synonym">Muraena anguilla</name>
    <dbReference type="NCBI Taxonomy" id="7936"/>
    <lineage>
        <taxon>Eukaryota</taxon>
        <taxon>Metazoa</taxon>
        <taxon>Chordata</taxon>
        <taxon>Craniata</taxon>
        <taxon>Vertebrata</taxon>
        <taxon>Euteleostomi</taxon>
        <taxon>Actinopterygii</taxon>
        <taxon>Neopterygii</taxon>
        <taxon>Teleostei</taxon>
        <taxon>Anguilliformes</taxon>
        <taxon>Anguillidae</taxon>
        <taxon>Anguilla</taxon>
    </lineage>
</organism>
<name>A0A0E9PSR9_ANGAN</name>
<proteinExistence type="predicted"/>
<dbReference type="AlphaFoldDB" id="A0A0E9PSR9"/>
<evidence type="ECO:0000313" key="1">
    <source>
        <dbReference type="EMBL" id="JAH07145.1"/>
    </source>
</evidence>
<reference evidence="1" key="1">
    <citation type="submission" date="2014-11" db="EMBL/GenBank/DDBJ databases">
        <authorList>
            <person name="Amaro Gonzalez C."/>
        </authorList>
    </citation>
    <scope>NUCLEOTIDE SEQUENCE</scope>
</reference>
<dbReference type="EMBL" id="GBXM01101432">
    <property type="protein sequence ID" value="JAH07145.1"/>
    <property type="molecule type" value="Transcribed_RNA"/>
</dbReference>
<accession>A0A0E9PSR9</accession>